<keyword evidence="14" id="KW-1185">Reference proteome</keyword>
<evidence type="ECO:0000256" key="1">
    <source>
        <dbReference type="ARBA" id="ARBA00001954"/>
    </source>
</evidence>
<feature type="binding site" evidence="11">
    <location>
        <position position="170"/>
    </location>
    <ligand>
        <name>Fe cation</name>
        <dbReference type="ChEBI" id="CHEBI:24875"/>
    </ligand>
</feature>
<dbReference type="InterPro" id="IPR019774">
    <property type="entry name" value="Aromatic-AA_hydroxylase_C"/>
</dbReference>
<dbReference type="PANTHER" id="PTHR11473">
    <property type="entry name" value="AROMATIC AMINO ACID HYDROXYLASE"/>
    <property type="match status" value="1"/>
</dbReference>
<comment type="cofactor">
    <cofactor evidence="1 11">
        <name>Fe(2+)</name>
        <dbReference type="ChEBI" id="CHEBI:29033"/>
    </cofactor>
</comment>
<dbReference type="Gene3D" id="1.10.800.10">
    <property type="entry name" value="Aromatic amino acid hydroxylase"/>
    <property type="match status" value="1"/>
</dbReference>
<evidence type="ECO:0000256" key="3">
    <source>
        <dbReference type="ARBA" id="ARBA00009712"/>
    </source>
</evidence>
<dbReference type="STRING" id="1908237.BEN47_08960"/>
<accession>A0A1G1TCA2</accession>
<keyword evidence="9" id="KW-0585">Phenylalanine catabolism</keyword>
<evidence type="ECO:0000256" key="6">
    <source>
        <dbReference type="ARBA" id="ARBA00023002"/>
    </source>
</evidence>
<evidence type="ECO:0000256" key="9">
    <source>
        <dbReference type="ARBA" id="ARBA00023232"/>
    </source>
</evidence>
<comment type="pathway">
    <text evidence="2">Amino-acid degradation; L-phenylalanine degradation; acetoacetate and fumarate from L-phenylalanine: step 1/6.</text>
</comment>
<dbReference type="PROSITE" id="PS51410">
    <property type="entry name" value="BH4_AAA_HYDROXYL_2"/>
    <property type="match status" value="1"/>
</dbReference>
<evidence type="ECO:0000256" key="4">
    <source>
        <dbReference type="ARBA" id="ARBA00011995"/>
    </source>
</evidence>
<feature type="binding site" evidence="11">
    <location>
        <position position="128"/>
    </location>
    <ligand>
        <name>Fe cation</name>
        <dbReference type="ChEBI" id="CHEBI:24875"/>
    </ligand>
</feature>
<keyword evidence="7 11" id="KW-0408">Iron</keyword>
<dbReference type="CDD" id="cd00361">
    <property type="entry name" value="arom_aa_hydroxylase"/>
    <property type="match status" value="1"/>
</dbReference>
<dbReference type="InterPro" id="IPR036951">
    <property type="entry name" value="ArAA_hydroxylase_sf"/>
</dbReference>
<evidence type="ECO:0000256" key="2">
    <source>
        <dbReference type="ARBA" id="ARBA00005088"/>
    </source>
</evidence>
<dbReference type="GO" id="GO:0006559">
    <property type="term" value="P:L-phenylalanine catabolic process"/>
    <property type="evidence" value="ECO:0007669"/>
    <property type="project" value="UniProtKB-KW"/>
</dbReference>
<evidence type="ECO:0000313" key="13">
    <source>
        <dbReference type="EMBL" id="OGX88458.1"/>
    </source>
</evidence>
<comment type="caution">
    <text evidence="13">The sequence shown here is derived from an EMBL/GenBank/DDBJ whole genome shotgun (WGS) entry which is preliminary data.</text>
</comment>
<dbReference type="NCBIfam" id="TIGR01267">
    <property type="entry name" value="Phe4hydrox_mono"/>
    <property type="match status" value="1"/>
</dbReference>
<feature type="domain" description="Biopterin-dependent aromatic amino acid hydroxylase family profile" evidence="12">
    <location>
        <begin position="1"/>
        <end position="258"/>
    </location>
</feature>
<protein>
    <recommendedName>
        <fullName evidence="4">phenylalanine 4-monooxygenase</fullName>
        <ecNumber evidence="4">1.14.16.1</ecNumber>
    </recommendedName>
    <alternativeName>
        <fullName evidence="10">Phe-4-monooxygenase</fullName>
    </alternativeName>
</protein>
<evidence type="ECO:0000256" key="7">
    <source>
        <dbReference type="ARBA" id="ARBA00023004"/>
    </source>
</evidence>
<evidence type="ECO:0000256" key="11">
    <source>
        <dbReference type="PIRSR" id="PIRSR601273-2"/>
    </source>
</evidence>
<dbReference type="Pfam" id="PF00351">
    <property type="entry name" value="Biopterin_H"/>
    <property type="match status" value="1"/>
</dbReference>
<dbReference type="GO" id="GO:0005506">
    <property type="term" value="F:iron ion binding"/>
    <property type="evidence" value="ECO:0007669"/>
    <property type="project" value="InterPro"/>
</dbReference>
<dbReference type="EC" id="1.14.16.1" evidence="4"/>
<dbReference type="NCBIfam" id="NF008877">
    <property type="entry name" value="PRK11913.1-2"/>
    <property type="match status" value="1"/>
</dbReference>
<dbReference type="AlphaFoldDB" id="A0A1G1TCA2"/>
<comment type="similarity">
    <text evidence="3">Belongs to the biopterin-dependent aromatic amino acid hydroxylase family.</text>
</comment>
<dbReference type="PRINTS" id="PR00372">
    <property type="entry name" value="FYWHYDRXLASE"/>
</dbReference>
<evidence type="ECO:0000256" key="8">
    <source>
        <dbReference type="ARBA" id="ARBA00023033"/>
    </source>
</evidence>
<dbReference type="InterPro" id="IPR005960">
    <property type="entry name" value="Phe-4-hydroxylase_mono"/>
</dbReference>
<dbReference type="Proteomes" id="UP000176294">
    <property type="component" value="Unassembled WGS sequence"/>
</dbReference>
<dbReference type="PANTHER" id="PTHR11473:SF24">
    <property type="entry name" value="PHENYLALANINE-4-HYDROXYLASE"/>
    <property type="match status" value="1"/>
</dbReference>
<gene>
    <name evidence="13" type="ORF">BEN47_08960</name>
</gene>
<reference evidence="13 14" key="1">
    <citation type="submission" date="2016-08" db="EMBL/GenBank/DDBJ databases">
        <title>Hymenobacter coccineus sp. nov., Hymenobacter lapidarius sp. nov. and Hymenobacter glacialis sp. nov., isolated from Antarctic soil.</title>
        <authorList>
            <person name="Sedlacek I."/>
            <person name="Kralova S."/>
            <person name="Kyrova K."/>
            <person name="Maslanova I."/>
            <person name="Stankova E."/>
            <person name="Vrbovska V."/>
            <person name="Nemec M."/>
            <person name="Bartak M."/>
            <person name="Svec P."/>
            <person name="Busse H.-J."/>
            <person name="Pantucek R."/>
        </authorList>
    </citation>
    <scope>NUCLEOTIDE SEQUENCE [LARGE SCALE GENOMIC DNA]</scope>
    <source>
        <strain evidence="13 14">CCM 8643</strain>
    </source>
</reference>
<evidence type="ECO:0000313" key="14">
    <source>
        <dbReference type="Proteomes" id="UP000176294"/>
    </source>
</evidence>
<proteinExistence type="inferred from homology"/>
<evidence type="ECO:0000256" key="5">
    <source>
        <dbReference type="ARBA" id="ARBA00022723"/>
    </source>
</evidence>
<sequence>MNHTPPAAATALDLVQDYARYTADDQWVWRTLFERQMQVLPTVASRRFLDGLPRVDFQAGKIPDFAAVNPLLDQATGWSLVAVPGIVDDRTFFELLAARRFPATTWLRTPAQLDYLEEPDMFHDVFAHVPLLTDRFFADFLQAVGTLALRHLHDALAVELLSRLYWFTVEFGLIREGENLRIYGAGILSSAGETRFCLSDEPARRPFDVADILATPYVKDRMQDVYFVIDSYEQLAASVPALETELLRLLAQRPVSVG</sequence>
<dbReference type="GO" id="GO:0004505">
    <property type="term" value="F:phenylalanine 4-monooxygenase activity"/>
    <property type="evidence" value="ECO:0007669"/>
    <property type="project" value="UniProtKB-EC"/>
</dbReference>
<dbReference type="SUPFAM" id="SSF56534">
    <property type="entry name" value="Aromatic aminoacid monoxygenases, catalytic and oligomerization domains"/>
    <property type="match status" value="1"/>
</dbReference>
<dbReference type="OrthoDB" id="9780502at2"/>
<name>A0A1G1TCA2_9BACT</name>
<feature type="binding site" evidence="11">
    <location>
        <position position="123"/>
    </location>
    <ligand>
        <name>Fe cation</name>
        <dbReference type="ChEBI" id="CHEBI:24875"/>
    </ligand>
</feature>
<keyword evidence="6" id="KW-0560">Oxidoreductase</keyword>
<dbReference type="InterPro" id="IPR036329">
    <property type="entry name" value="Aro-AA_hydroxylase_C_sf"/>
</dbReference>
<organism evidence="13 14">
    <name type="scientific">Hymenobacter lapidarius</name>
    <dbReference type="NCBI Taxonomy" id="1908237"/>
    <lineage>
        <taxon>Bacteria</taxon>
        <taxon>Pseudomonadati</taxon>
        <taxon>Bacteroidota</taxon>
        <taxon>Cytophagia</taxon>
        <taxon>Cytophagales</taxon>
        <taxon>Hymenobacteraceae</taxon>
        <taxon>Hymenobacter</taxon>
    </lineage>
</organism>
<keyword evidence="5 11" id="KW-0479">Metal-binding</keyword>
<evidence type="ECO:0000259" key="12">
    <source>
        <dbReference type="PROSITE" id="PS51410"/>
    </source>
</evidence>
<dbReference type="EMBL" id="MDZB01000062">
    <property type="protein sequence ID" value="OGX88458.1"/>
    <property type="molecule type" value="Genomic_DNA"/>
</dbReference>
<evidence type="ECO:0000256" key="10">
    <source>
        <dbReference type="ARBA" id="ARBA00029922"/>
    </source>
</evidence>
<dbReference type="RefSeq" id="WP_070724880.1">
    <property type="nucleotide sequence ID" value="NZ_MDZB01000062.1"/>
</dbReference>
<keyword evidence="8" id="KW-0503">Monooxygenase</keyword>
<dbReference type="InterPro" id="IPR001273">
    <property type="entry name" value="ArAA_hydroxylase"/>
</dbReference>